<keyword evidence="5 11" id="KW-0479">Metal-binding</keyword>
<dbReference type="Pfam" id="PF00067">
    <property type="entry name" value="p450"/>
    <property type="match status" value="2"/>
</dbReference>
<reference evidence="12" key="1">
    <citation type="journal article" date="2021" name="Front. Plant Sci.">
        <title>Chromosome-Scale Genome Assembly for Chinese Sour Jujube and Insights Into Its Genome Evolution and Domestication Signature.</title>
        <authorList>
            <person name="Shen L.-Y."/>
            <person name="Luo H."/>
            <person name="Wang X.-L."/>
            <person name="Wang X.-M."/>
            <person name="Qiu X.-J."/>
            <person name="Liu H."/>
            <person name="Zhou S.-S."/>
            <person name="Jia K.-H."/>
            <person name="Nie S."/>
            <person name="Bao Y.-T."/>
            <person name="Zhang R.-G."/>
            <person name="Yun Q.-Z."/>
            <person name="Chai Y.-H."/>
            <person name="Lu J.-Y."/>
            <person name="Li Y."/>
            <person name="Zhao S.-W."/>
            <person name="Mao J.-F."/>
            <person name="Jia S.-G."/>
            <person name="Mao Y.-M."/>
        </authorList>
    </citation>
    <scope>NUCLEOTIDE SEQUENCE</scope>
    <source>
        <strain evidence="12">AT0</strain>
        <tissue evidence="12">Leaf</tissue>
    </source>
</reference>
<keyword evidence="3 11" id="KW-0349">Heme</keyword>
<evidence type="ECO:0008006" key="14">
    <source>
        <dbReference type="Google" id="ProtNLM"/>
    </source>
</evidence>
<keyword evidence="8 11" id="KW-0408">Iron</keyword>
<sequence length="878" mass="100957">MRALGNLAITFSSFLGKNYLQWYGTEAQLVVTEPELIKEILNNKGDAFPKFEIHPVLKKIIGDGLVSSVGEKWARHRKLSNHAFHGESLKGMSSAMITSVEIMLERWKSYEGKEIEMYEEFRLLTSDVISRTAFGNDYERGQNIFEMLVRLAELVSDNIYKLRFLGISKFFKTDYQIELDIIESKVRNNIIEMIKEKERKMMTGKEDNSGSDFLGLLLKAHHDADDSQRISINTMIDECKNFYFAGQEPTNSLLAWVVLLLAIHTDWQEELRKEVLTLFGKQNPNPDSFAKLKKMGMVLNETLRLYPPAITVKRKVEREVRVGEYILPGNLNLFISALPVHHDPEIWGEDVHEFKPERFSEGVAGATKNNPAAFFPFGIGPRNCVGSNFAILESKLALCMMLQRYSFTLSPTYVHMPYHLITTRPRHGIQGKPERQMSASGNLVIIFSSFLFLFFQLALIKILHKLWWTPTRMQYLMGLQGVKGPSYKFIHGNTKQMSRMKEEDMEKPMSLSHNIFPKVQPHIESWVKIYGKNYLQWYGTVAQLVVRESELIKEILSNKDGAFPKFETQPLVKKLLGDGLVNSEGDMWAKLRRLAKINEIGQSCLSWGELESGSLQGMTPAMVTAVEIMLERCKSYEGQEMEVYEEFRLLTSDVISRTAFGNNYQNGKSIFEMLISKFFKISDEIESDKLEMEIRNNIMKIIKEREEKVISGKENSFLNDFLGILVKAHHDVNDNQRISEDNLVNECKTFYFSGHETTNTLLGWTVLLLAIHTDWQEEVRKEMGMVFNETLRLYPPLIVMTRKVQRAVRLGKHILPANIYLYISSLALHHDPELWGEDVHKFKPGRFSEGVAEATKNNPAAFFHLELDLEIVWVPTLP</sequence>
<keyword evidence="7" id="KW-0560">Oxidoreductase</keyword>
<gene>
    <name evidence="12" type="ORF">FEM48_Zijuj10G0065000</name>
</gene>
<evidence type="ECO:0000256" key="8">
    <source>
        <dbReference type="ARBA" id="ARBA00023004"/>
    </source>
</evidence>
<evidence type="ECO:0000313" key="12">
    <source>
        <dbReference type="EMBL" id="KAH7515802.1"/>
    </source>
</evidence>
<dbReference type="InterPro" id="IPR002401">
    <property type="entry name" value="Cyt_P450_E_grp-I"/>
</dbReference>
<dbReference type="PRINTS" id="PR00385">
    <property type="entry name" value="P450"/>
</dbReference>
<evidence type="ECO:0000256" key="9">
    <source>
        <dbReference type="ARBA" id="ARBA00023033"/>
    </source>
</evidence>
<dbReference type="GO" id="GO:0005506">
    <property type="term" value="F:iron ion binding"/>
    <property type="evidence" value="ECO:0007669"/>
    <property type="project" value="InterPro"/>
</dbReference>
<keyword evidence="4" id="KW-0812">Transmembrane</keyword>
<evidence type="ECO:0000256" key="2">
    <source>
        <dbReference type="ARBA" id="ARBA00010617"/>
    </source>
</evidence>
<proteinExistence type="inferred from homology"/>
<dbReference type="PROSITE" id="PS00086">
    <property type="entry name" value="CYTOCHROME_P450"/>
    <property type="match status" value="1"/>
</dbReference>
<dbReference type="AlphaFoldDB" id="A0A978ULV0"/>
<dbReference type="InterPro" id="IPR036396">
    <property type="entry name" value="Cyt_P450_sf"/>
</dbReference>
<dbReference type="GO" id="GO:0004497">
    <property type="term" value="F:monooxygenase activity"/>
    <property type="evidence" value="ECO:0007669"/>
    <property type="project" value="UniProtKB-KW"/>
</dbReference>
<dbReference type="FunFam" id="1.10.630.10:FF:000029">
    <property type="entry name" value="Cytochrome P450 734A1"/>
    <property type="match status" value="1"/>
</dbReference>
<organism evidence="12 13">
    <name type="scientific">Ziziphus jujuba var. spinosa</name>
    <dbReference type="NCBI Taxonomy" id="714518"/>
    <lineage>
        <taxon>Eukaryota</taxon>
        <taxon>Viridiplantae</taxon>
        <taxon>Streptophyta</taxon>
        <taxon>Embryophyta</taxon>
        <taxon>Tracheophyta</taxon>
        <taxon>Spermatophyta</taxon>
        <taxon>Magnoliopsida</taxon>
        <taxon>eudicotyledons</taxon>
        <taxon>Gunneridae</taxon>
        <taxon>Pentapetalae</taxon>
        <taxon>rosids</taxon>
        <taxon>fabids</taxon>
        <taxon>Rosales</taxon>
        <taxon>Rhamnaceae</taxon>
        <taxon>Paliureae</taxon>
        <taxon>Ziziphus</taxon>
    </lineage>
</organism>
<evidence type="ECO:0000256" key="10">
    <source>
        <dbReference type="ARBA" id="ARBA00023136"/>
    </source>
</evidence>
<keyword evidence="10" id="KW-0472">Membrane</keyword>
<protein>
    <recommendedName>
        <fullName evidence="14">Cytochrome P450 CYP749A22-like</fullName>
    </recommendedName>
</protein>
<accession>A0A978ULV0</accession>
<comment type="subcellular location">
    <subcellularLocation>
        <location evidence="1">Membrane</location>
        <topology evidence="1">Single-pass membrane protein</topology>
    </subcellularLocation>
</comment>
<dbReference type="Proteomes" id="UP000813462">
    <property type="component" value="Unassembled WGS sequence"/>
</dbReference>
<dbReference type="InterPro" id="IPR050665">
    <property type="entry name" value="Cytochrome_P450_Monooxygen"/>
</dbReference>
<evidence type="ECO:0000256" key="4">
    <source>
        <dbReference type="ARBA" id="ARBA00022692"/>
    </source>
</evidence>
<dbReference type="PRINTS" id="PR00463">
    <property type="entry name" value="EP450I"/>
</dbReference>
<dbReference type="InterPro" id="IPR017972">
    <property type="entry name" value="Cyt_P450_CS"/>
</dbReference>
<dbReference type="GO" id="GO:0016020">
    <property type="term" value="C:membrane"/>
    <property type="evidence" value="ECO:0007669"/>
    <property type="project" value="UniProtKB-SubCell"/>
</dbReference>
<evidence type="ECO:0000256" key="6">
    <source>
        <dbReference type="ARBA" id="ARBA00022989"/>
    </source>
</evidence>
<evidence type="ECO:0000256" key="7">
    <source>
        <dbReference type="ARBA" id="ARBA00023002"/>
    </source>
</evidence>
<dbReference type="SUPFAM" id="SSF48264">
    <property type="entry name" value="Cytochrome P450"/>
    <property type="match status" value="2"/>
</dbReference>
<comment type="similarity">
    <text evidence="2">Belongs to the cytochrome P450 family.</text>
</comment>
<dbReference type="InterPro" id="IPR001128">
    <property type="entry name" value="Cyt_P450"/>
</dbReference>
<feature type="binding site" description="axial binding residue" evidence="11">
    <location>
        <position position="384"/>
    </location>
    <ligand>
        <name>heme</name>
        <dbReference type="ChEBI" id="CHEBI:30413"/>
    </ligand>
    <ligandPart>
        <name>Fe</name>
        <dbReference type="ChEBI" id="CHEBI:18248"/>
    </ligandPart>
</feature>
<dbReference type="GO" id="GO:0016705">
    <property type="term" value="F:oxidoreductase activity, acting on paired donors, with incorporation or reduction of molecular oxygen"/>
    <property type="evidence" value="ECO:0007669"/>
    <property type="project" value="InterPro"/>
</dbReference>
<evidence type="ECO:0000256" key="11">
    <source>
        <dbReference type="PIRSR" id="PIRSR602401-1"/>
    </source>
</evidence>
<evidence type="ECO:0000256" key="3">
    <source>
        <dbReference type="ARBA" id="ARBA00022617"/>
    </source>
</evidence>
<dbReference type="GO" id="GO:0020037">
    <property type="term" value="F:heme binding"/>
    <property type="evidence" value="ECO:0007669"/>
    <property type="project" value="InterPro"/>
</dbReference>
<name>A0A978ULV0_ZIZJJ</name>
<dbReference type="PANTHER" id="PTHR24282">
    <property type="entry name" value="CYTOCHROME P450 FAMILY MEMBER"/>
    <property type="match status" value="1"/>
</dbReference>
<evidence type="ECO:0000313" key="13">
    <source>
        <dbReference type="Proteomes" id="UP000813462"/>
    </source>
</evidence>
<evidence type="ECO:0000256" key="1">
    <source>
        <dbReference type="ARBA" id="ARBA00004167"/>
    </source>
</evidence>
<keyword evidence="9" id="KW-0503">Monooxygenase</keyword>
<dbReference type="EMBL" id="JAEACU010000010">
    <property type="protein sequence ID" value="KAH7515802.1"/>
    <property type="molecule type" value="Genomic_DNA"/>
</dbReference>
<dbReference type="PANTHER" id="PTHR24282:SF20">
    <property type="entry name" value="CYTOCHROME P450 CYP749A22-LIKE"/>
    <property type="match status" value="1"/>
</dbReference>
<comment type="caution">
    <text evidence="12">The sequence shown here is derived from an EMBL/GenBank/DDBJ whole genome shotgun (WGS) entry which is preliminary data.</text>
</comment>
<comment type="cofactor">
    <cofactor evidence="11">
        <name>heme</name>
        <dbReference type="ChEBI" id="CHEBI:30413"/>
    </cofactor>
</comment>
<dbReference type="Gene3D" id="1.10.630.10">
    <property type="entry name" value="Cytochrome P450"/>
    <property type="match status" value="2"/>
</dbReference>
<keyword evidence="6" id="KW-1133">Transmembrane helix</keyword>
<evidence type="ECO:0000256" key="5">
    <source>
        <dbReference type="ARBA" id="ARBA00022723"/>
    </source>
</evidence>